<evidence type="ECO:0000256" key="5">
    <source>
        <dbReference type="ARBA" id="ARBA00045998"/>
    </source>
</evidence>
<dbReference type="EMBL" id="JAODUP010002973">
    <property type="protein sequence ID" value="KAK2138472.1"/>
    <property type="molecule type" value="Genomic_DNA"/>
</dbReference>
<dbReference type="InterPro" id="IPR029903">
    <property type="entry name" value="RmlD-like-bd"/>
</dbReference>
<dbReference type="InterPro" id="IPR036291">
    <property type="entry name" value="NAD(P)-bd_dom_sf"/>
</dbReference>
<dbReference type="InterPro" id="IPR005913">
    <property type="entry name" value="dTDP_dehydrorham_reduct"/>
</dbReference>
<keyword evidence="9" id="KW-1185">Reference proteome</keyword>
<name>A0AAD9MJX4_9ANNE</name>
<dbReference type="Gene3D" id="3.40.50.720">
    <property type="entry name" value="NAD(P)-binding Rossmann-like Domain"/>
    <property type="match status" value="1"/>
</dbReference>
<evidence type="ECO:0000256" key="3">
    <source>
        <dbReference type="ARBA" id="ARBA00021596"/>
    </source>
</evidence>
<dbReference type="GO" id="GO:0006556">
    <property type="term" value="P:S-adenosylmethionine biosynthetic process"/>
    <property type="evidence" value="ECO:0007669"/>
    <property type="project" value="TreeGrafter"/>
</dbReference>
<comment type="pathway">
    <text evidence="1">Amino-acid biosynthesis; S-adenosyl-L-methionine biosynthesis; S-adenosyl-L-methionine from L-methionine: step 1/1.</text>
</comment>
<reference evidence="8" key="1">
    <citation type="journal article" date="2023" name="Mol. Biol. Evol.">
        <title>Third-Generation Sequencing Reveals the Adaptive Role of the Epigenome in Three Deep-Sea Polychaetes.</title>
        <authorList>
            <person name="Perez M."/>
            <person name="Aroh O."/>
            <person name="Sun Y."/>
            <person name="Lan Y."/>
            <person name="Juniper S.K."/>
            <person name="Young C.R."/>
            <person name="Angers B."/>
            <person name="Qian P.Y."/>
        </authorList>
    </citation>
    <scope>NUCLEOTIDE SEQUENCE</scope>
    <source>
        <strain evidence="8">P08H-3</strain>
    </source>
</reference>
<evidence type="ECO:0000256" key="6">
    <source>
        <dbReference type="ARBA" id="ARBA00046786"/>
    </source>
</evidence>
<organism evidence="8 9">
    <name type="scientific">Paralvinella palmiformis</name>
    <dbReference type="NCBI Taxonomy" id="53620"/>
    <lineage>
        <taxon>Eukaryota</taxon>
        <taxon>Metazoa</taxon>
        <taxon>Spiralia</taxon>
        <taxon>Lophotrochozoa</taxon>
        <taxon>Annelida</taxon>
        <taxon>Polychaeta</taxon>
        <taxon>Sedentaria</taxon>
        <taxon>Canalipalpata</taxon>
        <taxon>Terebellida</taxon>
        <taxon>Terebelliformia</taxon>
        <taxon>Alvinellidae</taxon>
        <taxon>Paralvinella</taxon>
    </lineage>
</organism>
<evidence type="ECO:0000313" key="9">
    <source>
        <dbReference type="Proteomes" id="UP001208570"/>
    </source>
</evidence>
<comment type="caution">
    <text evidence="8">The sequence shown here is derived from an EMBL/GenBank/DDBJ whole genome shotgun (WGS) entry which is preliminary data.</text>
</comment>
<dbReference type="Proteomes" id="UP001208570">
    <property type="component" value="Unassembled WGS sequence"/>
</dbReference>
<evidence type="ECO:0000259" key="7">
    <source>
        <dbReference type="Pfam" id="PF04321"/>
    </source>
</evidence>
<comment type="similarity">
    <text evidence="2">Belongs to the dTDP-4-dehydrorhamnose reductase family. MAT2B subfamily.</text>
</comment>
<dbReference type="PANTHER" id="PTHR10491:SF4">
    <property type="entry name" value="METHIONINE ADENOSYLTRANSFERASE 2 SUBUNIT BETA"/>
    <property type="match status" value="1"/>
</dbReference>
<comment type="subunit">
    <text evidence="6">Heterotrimer; composed of a catalytic MAT2A homodimer that binds one regulatory MAT2B chain. Heterohexamer; composed of a central, catalytic MAT2A homotetramer flanked on either side by a regulatory MAT2B chain. NADP binding increases the affinity for MAT2A.</text>
</comment>
<dbReference type="GO" id="GO:0048269">
    <property type="term" value="C:methionine adenosyltransferase complex"/>
    <property type="evidence" value="ECO:0007669"/>
    <property type="project" value="TreeGrafter"/>
</dbReference>
<proteinExistence type="inferred from homology"/>
<dbReference type="PANTHER" id="PTHR10491">
    <property type="entry name" value="DTDP-4-DEHYDRORHAMNOSE REDUCTASE"/>
    <property type="match status" value="1"/>
</dbReference>
<gene>
    <name evidence="8" type="ORF">LSH36_2950g00006</name>
</gene>
<evidence type="ECO:0000256" key="2">
    <source>
        <dbReference type="ARBA" id="ARBA00008656"/>
    </source>
</evidence>
<protein>
    <recommendedName>
        <fullName evidence="3">Methionine adenosyltransferase 2 subunit beta</fullName>
    </recommendedName>
    <alternativeName>
        <fullName evidence="4">Methionine adenosyltransferase II beta</fullName>
    </alternativeName>
</protein>
<sequence length="79" mass="8869">MGFRILITGASGLLGRALYRCFSKEKTWTILGLVLTRAGDDLKMVDITKTDELFTVMQEFKPDVVVHAAAERRPDIVEN</sequence>
<dbReference type="AlphaFoldDB" id="A0AAD9MJX4"/>
<accession>A0AAD9MJX4</accession>
<dbReference type="Pfam" id="PF04321">
    <property type="entry name" value="RmlD_sub_bind"/>
    <property type="match status" value="1"/>
</dbReference>
<feature type="domain" description="RmlD-like substrate binding" evidence="7">
    <location>
        <begin position="4"/>
        <end position="78"/>
    </location>
</feature>
<dbReference type="SUPFAM" id="SSF51735">
    <property type="entry name" value="NAD(P)-binding Rossmann-fold domains"/>
    <property type="match status" value="1"/>
</dbReference>
<evidence type="ECO:0000313" key="8">
    <source>
        <dbReference type="EMBL" id="KAK2138472.1"/>
    </source>
</evidence>
<dbReference type="GO" id="GO:0048270">
    <property type="term" value="F:methionine adenosyltransferase regulator activity"/>
    <property type="evidence" value="ECO:0007669"/>
    <property type="project" value="TreeGrafter"/>
</dbReference>
<evidence type="ECO:0000256" key="1">
    <source>
        <dbReference type="ARBA" id="ARBA00005224"/>
    </source>
</evidence>
<evidence type="ECO:0000256" key="4">
    <source>
        <dbReference type="ARBA" id="ARBA00029977"/>
    </source>
</evidence>
<comment type="function">
    <text evidence="5">Regulatory subunit of S-adenosylmethionine synthetase 2, an enzyme that catalyzes the formation of S-adenosylmethionine from methionine and ATP. Regulates MAT2A catalytic activity by changing its kinetic properties, increasing its affinity for L-methionine. Can bind NADP (in vitro).</text>
</comment>